<keyword evidence="2" id="KW-0378">Hydrolase</keyword>
<feature type="domain" description="Beta-lactamase-related" evidence="1">
    <location>
        <begin position="42"/>
        <end position="341"/>
    </location>
</feature>
<evidence type="ECO:0000259" key="1">
    <source>
        <dbReference type="Pfam" id="PF00144"/>
    </source>
</evidence>
<proteinExistence type="predicted"/>
<dbReference type="InterPro" id="IPR050491">
    <property type="entry name" value="AmpC-like"/>
</dbReference>
<keyword evidence="2" id="KW-0121">Carboxypeptidase</keyword>
<dbReference type="PANTHER" id="PTHR46825:SF7">
    <property type="entry name" value="D-ALANYL-D-ALANINE CARBOXYPEPTIDASE"/>
    <property type="match status" value="1"/>
</dbReference>
<evidence type="ECO:0000313" key="3">
    <source>
        <dbReference type="Proteomes" id="UP000181909"/>
    </source>
</evidence>
<dbReference type="InterPro" id="IPR012338">
    <property type="entry name" value="Beta-lactam/transpept-like"/>
</dbReference>
<dbReference type="OrthoDB" id="3862163at2"/>
<dbReference type="PANTHER" id="PTHR46825">
    <property type="entry name" value="D-ALANYL-D-ALANINE-CARBOXYPEPTIDASE/ENDOPEPTIDASE AMPH"/>
    <property type="match status" value="1"/>
</dbReference>
<reference evidence="2 3" key="1">
    <citation type="submission" date="2016-11" db="EMBL/GenBank/DDBJ databases">
        <authorList>
            <person name="Jaros S."/>
            <person name="Januszkiewicz K."/>
            <person name="Wedrychowicz H."/>
        </authorList>
    </citation>
    <scope>NUCLEOTIDE SEQUENCE [LARGE SCALE GENOMIC DNA]</scope>
    <source>
        <strain evidence="2 3">OK807</strain>
    </source>
</reference>
<evidence type="ECO:0000313" key="2">
    <source>
        <dbReference type="EMBL" id="SFY43267.1"/>
    </source>
</evidence>
<name>A0A1K2F695_STRAR</name>
<dbReference type="STRING" id="1893.SAMN02787144_103519"/>
<dbReference type="EMBL" id="FPJO01000035">
    <property type="protein sequence ID" value="SFY43267.1"/>
    <property type="molecule type" value="Genomic_DNA"/>
</dbReference>
<dbReference type="Proteomes" id="UP000181909">
    <property type="component" value="Unassembled WGS sequence"/>
</dbReference>
<dbReference type="Gene3D" id="3.40.710.10">
    <property type="entry name" value="DD-peptidase/beta-lactamase superfamily"/>
    <property type="match status" value="1"/>
</dbReference>
<gene>
    <name evidence="2" type="ORF">SAMN02787144_103519</name>
</gene>
<keyword evidence="2" id="KW-0645">Protease</keyword>
<accession>A0A1K2F695</accession>
<protein>
    <submittedName>
        <fullName evidence="2">D-alanyl-D-alanine carboxypeptidase</fullName>
    </submittedName>
</protein>
<dbReference type="Pfam" id="PF00144">
    <property type="entry name" value="Beta-lactamase"/>
    <property type="match status" value="1"/>
</dbReference>
<dbReference type="SUPFAM" id="SSF56601">
    <property type="entry name" value="beta-lactamase/transpeptidase-like"/>
    <property type="match status" value="1"/>
</dbReference>
<dbReference type="GO" id="GO:0004180">
    <property type="term" value="F:carboxypeptidase activity"/>
    <property type="evidence" value="ECO:0007669"/>
    <property type="project" value="UniProtKB-KW"/>
</dbReference>
<dbReference type="RefSeq" id="WP_107408382.1">
    <property type="nucleotide sequence ID" value="NZ_FPJO01000035.1"/>
</dbReference>
<sequence length="376" mass="39236">MPPSSVCASVPALSSPAAHAGTTEADHPATLAALKAFQSVAGPGAAVHAGVGGESWTLSAGTGTINTDRPIRSDEHFRIGSPTKSFTAVVVLQLTETGRISLDAPIEDYLPGVVTGNGYDGTRITVRQLLQHTSGIAAYNPYPGLSTPQPNPDGTFGLTALVRHGLSSSPPVGEPGASFTYSNTNYYILGVLVEELTGQPVHQAVTERVIKPLGLPHTVFPAPGERALPTPAVNGYHGARVGPIYLWIPVTSYDPSLYSSMGEMVSTMEDLTAFYQALAAGDVLSPTSLTEMRTVRTVNTGSAYGLGIQRRALSCGGTAWGHSGVVPGYESYTLTTDDGRHASVVTNVAIMIGQLPSAQLLELLDKALCEDAPQRS</sequence>
<dbReference type="InterPro" id="IPR001466">
    <property type="entry name" value="Beta-lactam-related"/>
</dbReference>
<organism evidence="2 3">
    <name type="scientific">Streptomyces atratus</name>
    <dbReference type="NCBI Taxonomy" id="1893"/>
    <lineage>
        <taxon>Bacteria</taxon>
        <taxon>Bacillati</taxon>
        <taxon>Actinomycetota</taxon>
        <taxon>Actinomycetes</taxon>
        <taxon>Kitasatosporales</taxon>
        <taxon>Streptomycetaceae</taxon>
        <taxon>Streptomyces</taxon>
    </lineage>
</organism>
<dbReference type="AlphaFoldDB" id="A0A1K2F695"/>